<evidence type="ECO:0000313" key="2">
    <source>
        <dbReference type="Proteomes" id="UP000241426"/>
    </source>
</evidence>
<organism evidence="1 2">
    <name type="scientific">Photobacterium kishitanii</name>
    <dbReference type="NCBI Taxonomy" id="318456"/>
    <lineage>
        <taxon>Bacteria</taxon>
        <taxon>Pseudomonadati</taxon>
        <taxon>Pseudomonadota</taxon>
        <taxon>Gammaproteobacteria</taxon>
        <taxon>Vibrionales</taxon>
        <taxon>Vibrionaceae</taxon>
        <taxon>Photobacterium</taxon>
    </lineage>
</organism>
<accession>A0A2T3KM18</accession>
<reference evidence="1 2" key="1">
    <citation type="submission" date="2018-01" db="EMBL/GenBank/DDBJ databases">
        <title>Whole genome sequencing of Histamine producing bacteria.</title>
        <authorList>
            <person name="Butler K."/>
        </authorList>
    </citation>
    <scope>NUCLEOTIDE SEQUENCE [LARGE SCALE GENOMIC DNA]</scope>
    <source>
        <strain evidence="1 2">FS-7.2</strain>
    </source>
</reference>
<comment type="caution">
    <text evidence="1">The sequence shown here is derived from an EMBL/GenBank/DDBJ whole genome shotgun (WGS) entry which is preliminary data.</text>
</comment>
<gene>
    <name evidence="1" type="ORF">C9J27_06175</name>
</gene>
<name>A0A2T3KM18_9GAMM</name>
<protein>
    <submittedName>
        <fullName evidence="1">Uncharacterized protein</fullName>
    </submittedName>
</protein>
<dbReference type="Proteomes" id="UP000241426">
    <property type="component" value="Unassembled WGS sequence"/>
</dbReference>
<sequence>MDTMNTTHELPAFMIHQSFRYVIGRRSYAVTDWVSWAIENWGRVPEQSKRIIMTEVEERLTQVDFCQGTDDDLIVVTNSDSTPFGDDVDLGQWLRLRNLWTKDC</sequence>
<proteinExistence type="predicted"/>
<evidence type="ECO:0000313" key="1">
    <source>
        <dbReference type="EMBL" id="PSV00726.1"/>
    </source>
</evidence>
<dbReference type="EMBL" id="PYNF01000003">
    <property type="protein sequence ID" value="PSV00726.1"/>
    <property type="molecule type" value="Genomic_DNA"/>
</dbReference>
<dbReference type="AlphaFoldDB" id="A0A2T3KM18"/>